<dbReference type="InterPro" id="IPR029752">
    <property type="entry name" value="D-isomer_DH_CS1"/>
</dbReference>
<evidence type="ECO:0000313" key="9">
    <source>
        <dbReference type="Proteomes" id="UP000218896"/>
    </source>
</evidence>
<keyword evidence="1 5" id="KW-0436">Ligase</keyword>
<dbReference type="NCBIfam" id="NF004679">
    <property type="entry name" value="PRK06019.1-5"/>
    <property type="match status" value="1"/>
</dbReference>
<evidence type="ECO:0000256" key="3">
    <source>
        <dbReference type="ARBA" id="ARBA00022755"/>
    </source>
</evidence>
<keyword evidence="3 5" id="KW-0658">Purine biosynthesis</keyword>
<comment type="function">
    <text evidence="6">Catalyzes the ATP-dependent conversion of 5-aminoimidazole ribonucleotide (AIR) and HCO(3)- to N5-carboxyaminoimidazole ribonucleotide (N5-CAIR).</text>
</comment>
<sequence>MRIGILGAGQLGRMLTLDGMRLGHEFSLYDPAGKASAGVGTIYNDPDGQHLATFLNETDVVTYEFEHLPLDLVNRIATEKPVHPVPRALQCCQNRTLEKALFRDLGINTAPFEVVESAEALQAATQRLGGRVVAKSATDGYDGKGQAVLDTPEQAPQAWPRLGCDTAIAESFVPFRRELSIVAARGQDGEMAFYPLAENIHHQGILRFSIAPAPHVTPELEDQAQRMIRTLMNELGYVGVLALEMFETEEGLVANEMAPRVHNSGHWSQNGAVTSQFENHIRAVSGLPLGETAALQPTCMINLIGETGPVAEILRLPYTHLHLYGKAGRSGRKVGHINILADSLEELRWRAMNTASLLPECPEFDWRP</sequence>
<evidence type="ECO:0000256" key="4">
    <source>
        <dbReference type="ARBA" id="ARBA00022840"/>
    </source>
</evidence>
<dbReference type="FunFam" id="3.30.470.20:FF:000029">
    <property type="entry name" value="N5-carboxyaminoimidazole ribonucleotide synthase"/>
    <property type="match status" value="1"/>
</dbReference>
<reference evidence="8 9" key="1">
    <citation type="submission" date="2017-08" db="EMBL/GenBank/DDBJ databases">
        <title>Halovibrio sewagensis sp. nov., isolated from wastewater of high salinity.</title>
        <authorList>
            <person name="Dong X."/>
            <person name="Zhang G."/>
        </authorList>
    </citation>
    <scope>NUCLEOTIDE SEQUENCE [LARGE SCALE GENOMIC DNA]</scope>
    <source>
        <strain evidence="8 9">YL5-2</strain>
    </source>
</reference>
<organism evidence="8 9">
    <name type="scientific">Halovibrio salipaludis</name>
    <dbReference type="NCBI Taxonomy" id="2032626"/>
    <lineage>
        <taxon>Bacteria</taxon>
        <taxon>Pseudomonadati</taxon>
        <taxon>Pseudomonadota</taxon>
        <taxon>Gammaproteobacteria</taxon>
        <taxon>Oceanospirillales</taxon>
        <taxon>Halomonadaceae</taxon>
        <taxon>Halovibrio</taxon>
    </lineage>
</organism>
<dbReference type="GO" id="GO:0005829">
    <property type="term" value="C:cytosol"/>
    <property type="evidence" value="ECO:0007669"/>
    <property type="project" value="TreeGrafter"/>
</dbReference>
<dbReference type="RefSeq" id="WP_095618205.1">
    <property type="nucleotide sequence ID" value="NZ_NSKD01000007.1"/>
</dbReference>
<dbReference type="GO" id="GO:0004638">
    <property type="term" value="F:phosphoribosylaminoimidazole carboxylase activity"/>
    <property type="evidence" value="ECO:0007669"/>
    <property type="project" value="InterPro"/>
</dbReference>
<comment type="caution">
    <text evidence="8">The sequence shown here is derived from an EMBL/GenBank/DDBJ whole genome shotgun (WGS) entry which is preliminary data.</text>
</comment>
<dbReference type="UniPathway" id="UPA00074">
    <property type="reaction ID" value="UER00942"/>
</dbReference>
<keyword evidence="4 5" id="KW-0067">ATP-binding</keyword>
<dbReference type="GO" id="GO:0046872">
    <property type="term" value="F:metal ion binding"/>
    <property type="evidence" value="ECO:0007669"/>
    <property type="project" value="InterPro"/>
</dbReference>
<proteinExistence type="inferred from homology"/>
<dbReference type="SUPFAM" id="SSF56059">
    <property type="entry name" value="Glutathione synthetase ATP-binding domain-like"/>
    <property type="match status" value="1"/>
</dbReference>
<dbReference type="Pfam" id="PF02222">
    <property type="entry name" value="ATP-grasp"/>
    <property type="match status" value="1"/>
</dbReference>
<dbReference type="PANTHER" id="PTHR11609:SF5">
    <property type="entry name" value="PHOSPHORIBOSYLAMINOIMIDAZOLE CARBOXYLASE"/>
    <property type="match status" value="1"/>
</dbReference>
<dbReference type="PANTHER" id="PTHR11609">
    <property type="entry name" value="PURINE BIOSYNTHESIS PROTEIN 6/7, PUR6/7"/>
    <property type="match status" value="1"/>
</dbReference>
<dbReference type="OrthoDB" id="9804625at2"/>
<comment type="catalytic activity">
    <reaction evidence="5 6">
        <text>5-amino-1-(5-phospho-beta-D-ribosyl)imidazole + hydrogencarbonate + ATP = 5-carboxyamino-1-(5-phospho-D-ribosyl)imidazole + ADP + phosphate + 2 H(+)</text>
        <dbReference type="Rhea" id="RHEA:19317"/>
        <dbReference type="ChEBI" id="CHEBI:15378"/>
        <dbReference type="ChEBI" id="CHEBI:17544"/>
        <dbReference type="ChEBI" id="CHEBI:30616"/>
        <dbReference type="ChEBI" id="CHEBI:43474"/>
        <dbReference type="ChEBI" id="CHEBI:58730"/>
        <dbReference type="ChEBI" id="CHEBI:137981"/>
        <dbReference type="ChEBI" id="CHEBI:456216"/>
        <dbReference type="EC" id="6.3.4.18"/>
    </reaction>
</comment>
<dbReference type="AlphaFoldDB" id="A0A2A2EZ21"/>
<dbReference type="InterPro" id="IPR016185">
    <property type="entry name" value="PreATP-grasp_dom_sf"/>
</dbReference>
<feature type="binding site" evidence="5">
    <location>
        <position position="178"/>
    </location>
    <ligand>
        <name>ATP</name>
        <dbReference type="ChEBI" id="CHEBI:30616"/>
    </ligand>
</feature>
<feature type="binding site" evidence="5">
    <location>
        <position position="201"/>
    </location>
    <ligand>
        <name>ATP</name>
        <dbReference type="ChEBI" id="CHEBI:30616"/>
    </ligand>
</feature>
<evidence type="ECO:0000259" key="7">
    <source>
        <dbReference type="PROSITE" id="PS50975"/>
    </source>
</evidence>
<evidence type="ECO:0000313" key="8">
    <source>
        <dbReference type="EMBL" id="PAU78631.1"/>
    </source>
</evidence>
<dbReference type="Gene3D" id="3.30.1490.20">
    <property type="entry name" value="ATP-grasp fold, A domain"/>
    <property type="match status" value="1"/>
</dbReference>
<dbReference type="EC" id="6.3.4.18" evidence="5 6"/>
<dbReference type="InterPro" id="IPR003135">
    <property type="entry name" value="ATP-grasp_carboxylate-amine"/>
</dbReference>
<dbReference type="InterPro" id="IPR011761">
    <property type="entry name" value="ATP-grasp"/>
</dbReference>
<dbReference type="Pfam" id="PF17769">
    <property type="entry name" value="PurK_C"/>
    <property type="match status" value="1"/>
</dbReference>
<evidence type="ECO:0000256" key="2">
    <source>
        <dbReference type="ARBA" id="ARBA00022741"/>
    </source>
</evidence>
<dbReference type="NCBIfam" id="TIGR01161">
    <property type="entry name" value="purK"/>
    <property type="match status" value="1"/>
</dbReference>
<feature type="binding site" evidence="5">
    <location>
        <position position="135"/>
    </location>
    <ligand>
        <name>ATP</name>
        <dbReference type="ChEBI" id="CHEBI:30616"/>
    </ligand>
</feature>
<dbReference type="PROSITE" id="PS50975">
    <property type="entry name" value="ATP_GRASP"/>
    <property type="match status" value="1"/>
</dbReference>
<comment type="pathway">
    <text evidence="5 6">Purine metabolism; IMP biosynthesis via de novo pathway; 5-amino-1-(5-phospho-D-ribosyl)imidazole-4-carboxylate from 5-amino-1-(5-phospho-D-ribosyl)imidazole (N5-CAIR route): step 1/2.</text>
</comment>
<dbReference type="InterPro" id="IPR011054">
    <property type="entry name" value="Rudment_hybrid_motif"/>
</dbReference>
<dbReference type="InterPro" id="IPR040686">
    <property type="entry name" value="PurK_C"/>
</dbReference>
<comment type="similarity">
    <text evidence="5 6">Belongs to the PurK/PurT family.</text>
</comment>
<comment type="function">
    <text evidence="5">Catalyzes the ATP-dependent conversion of 5-aminoimidazole ribonucleotide (AIR) and HCO(3)(-) to N5-carboxyaminoimidazole ribonucleotide (N5-CAIR).</text>
</comment>
<dbReference type="SUPFAM" id="SSF51246">
    <property type="entry name" value="Rudiment single hybrid motif"/>
    <property type="match status" value="1"/>
</dbReference>
<evidence type="ECO:0000256" key="5">
    <source>
        <dbReference type="HAMAP-Rule" id="MF_01928"/>
    </source>
</evidence>
<dbReference type="HAMAP" id="MF_01928">
    <property type="entry name" value="PurK"/>
    <property type="match status" value="1"/>
</dbReference>
<comment type="subunit">
    <text evidence="5 6">Homodimer.</text>
</comment>
<accession>A0A2A2EZ21</accession>
<dbReference type="PROSITE" id="PS00065">
    <property type="entry name" value="D_2_HYDROXYACID_DH_1"/>
    <property type="match status" value="1"/>
</dbReference>
<dbReference type="InterPro" id="IPR054350">
    <property type="entry name" value="PurT/PurK_preATP-grasp"/>
</dbReference>
<feature type="domain" description="ATP-grasp" evidence="7">
    <location>
        <begin position="99"/>
        <end position="285"/>
    </location>
</feature>
<dbReference type="Gene3D" id="3.30.470.20">
    <property type="entry name" value="ATP-grasp fold, B domain"/>
    <property type="match status" value="1"/>
</dbReference>
<dbReference type="EMBL" id="NSKD01000007">
    <property type="protein sequence ID" value="PAU78631.1"/>
    <property type="molecule type" value="Genomic_DNA"/>
</dbReference>
<dbReference type="SUPFAM" id="SSF52440">
    <property type="entry name" value="PreATP-grasp domain"/>
    <property type="match status" value="1"/>
</dbReference>
<dbReference type="Pfam" id="PF22660">
    <property type="entry name" value="RS_preATP-grasp-like"/>
    <property type="match status" value="1"/>
</dbReference>
<feature type="binding site" evidence="5">
    <location>
        <begin position="255"/>
        <end position="256"/>
    </location>
    <ligand>
        <name>ATP</name>
        <dbReference type="ChEBI" id="CHEBI:30616"/>
    </ligand>
</feature>
<dbReference type="GO" id="GO:0006189">
    <property type="term" value="P:'de novo' IMP biosynthetic process"/>
    <property type="evidence" value="ECO:0007669"/>
    <property type="project" value="UniProtKB-UniRule"/>
</dbReference>
<keyword evidence="9" id="KW-1185">Reference proteome</keyword>
<dbReference type="GO" id="GO:0005524">
    <property type="term" value="F:ATP binding"/>
    <property type="evidence" value="ECO:0007669"/>
    <property type="project" value="UniProtKB-UniRule"/>
</dbReference>
<evidence type="ECO:0000256" key="6">
    <source>
        <dbReference type="RuleBase" id="RU361200"/>
    </source>
</evidence>
<evidence type="ECO:0000256" key="1">
    <source>
        <dbReference type="ARBA" id="ARBA00022598"/>
    </source>
</evidence>
<feature type="binding site" evidence="5">
    <location>
        <begin position="140"/>
        <end position="146"/>
    </location>
    <ligand>
        <name>ATP</name>
        <dbReference type="ChEBI" id="CHEBI:30616"/>
    </ligand>
</feature>
<dbReference type="GO" id="GO:0034028">
    <property type="term" value="F:5-(carboxyamino)imidazole ribonucleotide synthase activity"/>
    <property type="evidence" value="ECO:0007669"/>
    <property type="project" value="UniProtKB-UniRule"/>
</dbReference>
<dbReference type="GO" id="GO:0016616">
    <property type="term" value="F:oxidoreductase activity, acting on the CH-OH group of donors, NAD or NADP as acceptor"/>
    <property type="evidence" value="ECO:0007669"/>
    <property type="project" value="UniProtKB-ARBA"/>
</dbReference>
<dbReference type="Proteomes" id="UP000218896">
    <property type="component" value="Unassembled WGS sequence"/>
</dbReference>
<feature type="binding site" evidence="5">
    <location>
        <position position="95"/>
    </location>
    <ligand>
        <name>ATP</name>
        <dbReference type="ChEBI" id="CHEBI:30616"/>
    </ligand>
</feature>
<dbReference type="InterPro" id="IPR013815">
    <property type="entry name" value="ATP_grasp_subdomain_1"/>
</dbReference>
<dbReference type="Gene3D" id="3.40.50.20">
    <property type="match status" value="1"/>
</dbReference>
<dbReference type="InterPro" id="IPR005875">
    <property type="entry name" value="PurK"/>
</dbReference>
<name>A0A2A2EZ21_9GAMM</name>
<feature type="binding site" evidence="5">
    <location>
        <begin position="170"/>
        <end position="173"/>
    </location>
    <ligand>
        <name>ATP</name>
        <dbReference type="ChEBI" id="CHEBI:30616"/>
    </ligand>
</feature>
<protein>
    <recommendedName>
        <fullName evidence="5 6">N5-carboxyaminoimidazole ribonucleotide synthase</fullName>
        <shortName evidence="5 6">N5-CAIR synthase</shortName>
        <ecNumber evidence="5 6">6.3.4.18</ecNumber>
    </recommendedName>
    <alternativeName>
        <fullName evidence="5 6">5-(carboxyamino)imidazole ribonucleotide synthetase</fullName>
    </alternativeName>
</protein>
<keyword evidence="2 5" id="KW-0547">Nucleotide-binding</keyword>
<gene>
    <name evidence="5 6" type="primary">purK</name>
    <name evidence="8" type="ORF">CK501_13145</name>
</gene>